<dbReference type="Pfam" id="PF02518">
    <property type="entry name" value="HATPase_c"/>
    <property type="match status" value="1"/>
</dbReference>
<keyword evidence="12" id="KW-1185">Reference proteome</keyword>
<evidence type="ECO:0000256" key="9">
    <source>
        <dbReference type="SAM" id="Phobius"/>
    </source>
</evidence>
<evidence type="ECO:0000256" key="4">
    <source>
        <dbReference type="ARBA" id="ARBA00022679"/>
    </source>
</evidence>
<dbReference type="InterPro" id="IPR004358">
    <property type="entry name" value="Sig_transdc_His_kin-like_C"/>
</dbReference>
<keyword evidence="4 11" id="KW-0808">Transferase</keyword>
<dbReference type="SUPFAM" id="SSF55874">
    <property type="entry name" value="ATPase domain of HSP90 chaperone/DNA topoisomerase II/histidine kinase"/>
    <property type="match status" value="1"/>
</dbReference>
<keyword evidence="7" id="KW-0067">ATP-binding</keyword>
<evidence type="ECO:0000313" key="12">
    <source>
        <dbReference type="Proteomes" id="UP000494183"/>
    </source>
</evidence>
<dbReference type="InterPro" id="IPR036890">
    <property type="entry name" value="HATPase_C_sf"/>
</dbReference>
<evidence type="ECO:0000313" key="11">
    <source>
        <dbReference type="EMBL" id="CAB3941309.1"/>
    </source>
</evidence>
<proteinExistence type="predicted"/>
<feature type="domain" description="Histidine kinase" evidence="10">
    <location>
        <begin position="301"/>
        <end position="517"/>
    </location>
</feature>
<feature type="transmembrane region" description="Helical" evidence="9">
    <location>
        <begin position="240"/>
        <end position="257"/>
    </location>
</feature>
<keyword evidence="9" id="KW-1133">Transmembrane helix</keyword>
<dbReference type="InterPro" id="IPR003594">
    <property type="entry name" value="HATPase_dom"/>
</dbReference>
<dbReference type="GO" id="GO:0030295">
    <property type="term" value="F:protein kinase activator activity"/>
    <property type="evidence" value="ECO:0007669"/>
    <property type="project" value="TreeGrafter"/>
</dbReference>
<dbReference type="Gene3D" id="1.10.287.130">
    <property type="match status" value="1"/>
</dbReference>
<evidence type="ECO:0000256" key="2">
    <source>
        <dbReference type="ARBA" id="ARBA00012438"/>
    </source>
</evidence>
<evidence type="ECO:0000256" key="3">
    <source>
        <dbReference type="ARBA" id="ARBA00022553"/>
    </source>
</evidence>
<dbReference type="PANTHER" id="PTHR42878">
    <property type="entry name" value="TWO-COMPONENT HISTIDINE KINASE"/>
    <property type="match status" value="1"/>
</dbReference>
<dbReference type="SUPFAM" id="SSF47384">
    <property type="entry name" value="Homodimeric domain of signal transducing histidine kinase"/>
    <property type="match status" value="1"/>
</dbReference>
<keyword evidence="9" id="KW-0472">Membrane</keyword>
<feature type="transmembrane region" description="Helical" evidence="9">
    <location>
        <begin position="173"/>
        <end position="195"/>
    </location>
</feature>
<dbReference type="CDD" id="cd00075">
    <property type="entry name" value="HATPase"/>
    <property type="match status" value="1"/>
</dbReference>
<dbReference type="CDD" id="cd00082">
    <property type="entry name" value="HisKA"/>
    <property type="match status" value="1"/>
</dbReference>
<keyword evidence="3" id="KW-0597">Phosphoprotein</keyword>
<dbReference type="SMART" id="SM00388">
    <property type="entry name" value="HisKA"/>
    <property type="match status" value="1"/>
</dbReference>
<feature type="transmembrane region" description="Helical" evidence="9">
    <location>
        <begin position="150"/>
        <end position="167"/>
    </location>
</feature>
<dbReference type="Gene3D" id="3.30.565.10">
    <property type="entry name" value="Histidine kinase-like ATPase, C-terminal domain"/>
    <property type="match status" value="1"/>
</dbReference>
<feature type="transmembrane region" description="Helical" evidence="9">
    <location>
        <begin position="207"/>
        <end position="228"/>
    </location>
</feature>
<name>A0A6S7FEJ0_9BURK</name>
<keyword evidence="9" id="KW-0812">Transmembrane</keyword>
<dbReference type="InterPro" id="IPR005467">
    <property type="entry name" value="His_kinase_dom"/>
</dbReference>
<dbReference type="GO" id="GO:0007234">
    <property type="term" value="P:osmosensory signaling via phosphorelay pathway"/>
    <property type="evidence" value="ECO:0007669"/>
    <property type="project" value="TreeGrafter"/>
</dbReference>
<keyword evidence="6 11" id="KW-0418">Kinase</keyword>
<evidence type="ECO:0000256" key="5">
    <source>
        <dbReference type="ARBA" id="ARBA00022741"/>
    </source>
</evidence>
<dbReference type="AlphaFoldDB" id="A0A6S7FEJ0"/>
<keyword evidence="5" id="KW-0547">Nucleotide-binding</keyword>
<keyword evidence="8" id="KW-0902">Two-component regulatory system</keyword>
<dbReference type="Pfam" id="PF00512">
    <property type="entry name" value="HisKA"/>
    <property type="match status" value="1"/>
</dbReference>
<feature type="transmembrane region" description="Helical" evidence="9">
    <location>
        <begin position="118"/>
        <end position="138"/>
    </location>
</feature>
<evidence type="ECO:0000256" key="1">
    <source>
        <dbReference type="ARBA" id="ARBA00000085"/>
    </source>
</evidence>
<dbReference type="EC" id="2.7.13.3" evidence="2"/>
<dbReference type="GO" id="GO:0000156">
    <property type="term" value="F:phosphorelay response regulator activity"/>
    <property type="evidence" value="ECO:0007669"/>
    <property type="project" value="TreeGrafter"/>
</dbReference>
<dbReference type="InterPro" id="IPR036097">
    <property type="entry name" value="HisK_dim/P_sf"/>
</dbReference>
<dbReference type="GO" id="GO:0000155">
    <property type="term" value="F:phosphorelay sensor kinase activity"/>
    <property type="evidence" value="ECO:0007669"/>
    <property type="project" value="InterPro"/>
</dbReference>
<dbReference type="InterPro" id="IPR050351">
    <property type="entry name" value="BphY/WalK/GraS-like"/>
</dbReference>
<dbReference type="EMBL" id="CADILH010000024">
    <property type="protein sequence ID" value="CAB3941309.1"/>
    <property type="molecule type" value="Genomic_DNA"/>
</dbReference>
<dbReference type="Proteomes" id="UP000494183">
    <property type="component" value="Unassembled WGS sequence"/>
</dbReference>
<protein>
    <recommendedName>
        <fullName evidence="2">histidine kinase</fullName>
        <ecNumber evidence="2">2.7.13.3</ecNumber>
    </recommendedName>
</protein>
<dbReference type="InterPro" id="IPR003661">
    <property type="entry name" value="HisK_dim/P_dom"/>
</dbReference>
<evidence type="ECO:0000256" key="8">
    <source>
        <dbReference type="ARBA" id="ARBA00023012"/>
    </source>
</evidence>
<dbReference type="PRINTS" id="PR00344">
    <property type="entry name" value="BCTRLSENSOR"/>
</dbReference>
<dbReference type="PANTHER" id="PTHR42878:SF7">
    <property type="entry name" value="SENSOR HISTIDINE KINASE GLRK"/>
    <property type="match status" value="1"/>
</dbReference>
<evidence type="ECO:0000256" key="7">
    <source>
        <dbReference type="ARBA" id="ARBA00022840"/>
    </source>
</evidence>
<evidence type="ECO:0000256" key="6">
    <source>
        <dbReference type="ARBA" id="ARBA00022777"/>
    </source>
</evidence>
<feature type="transmembrane region" description="Helical" evidence="9">
    <location>
        <begin position="67"/>
        <end position="87"/>
    </location>
</feature>
<dbReference type="PROSITE" id="PS50109">
    <property type="entry name" value="HIS_KIN"/>
    <property type="match status" value="1"/>
</dbReference>
<gene>
    <name evidence="11" type="primary">sasA_15</name>
    <name evidence="11" type="ORF">LMG6000_06742</name>
</gene>
<accession>A0A6S7FEJ0</accession>
<evidence type="ECO:0000259" key="10">
    <source>
        <dbReference type="PROSITE" id="PS50109"/>
    </source>
</evidence>
<dbReference type="GO" id="GO:0005524">
    <property type="term" value="F:ATP binding"/>
    <property type="evidence" value="ECO:0007669"/>
    <property type="project" value="UniProtKB-KW"/>
</dbReference>
<sequence>MGFQLTEGMLLRICWLLQIRRPLRPRRADDAPAARPAMLPRLGALLCALFGSNAALAYNLDVSYEDLHLGLTAGVAIACGTACAVAWAATRNAIYGAGLAFMLLEGVFRSMPALLPPAALQAGSYAALLALTTPMLSAAPATKLATATRWSSVALTIAAVLALIIAYDPGNGIVSTVIAGACAIASLPLAVWFLVRAAGKTPARASSLALACAYIVSTWLLGHDAWLMGGGAAAGTLAELARLLLVASALLLLAIGQQAHAQKGSKRAGHEHSDAEHLAQGELRLAELAGALDTQRQMNALISHELRAPLATVSAAAQSLDMILAESGEAVDNRLARIHRSVARMTELMDQLLNQDRLGEQAWTPRGEQTDMADLVRDVVTAMQPDTAHALMLQAGDSLPVYCDRPLTSVVVRNLIHNAIKYSPANEPVRIETGHTRVGAIPMAWVAVIDRGPGIGTEEQAKIFEPHFRRSAHRETQGMGIGLYLARRICQNQGGSLTMESEVGVGTRFVVTLPSSAPAA</sequence>
<comment type="catalytic activity">
    <reaction evidence="1">
        <text>ATP + protein L-histidine = ADP + protein N-phospho-L-histidine.</text>
        <dbReference type="EC" id="2.7.13.3"/>
    </reaction>
</comment>
<reference evidence="11 12" key="1">
    <citation type="submission" date="2020-04" db="EMBL/GenBank/DDBJ databases">
        <authorList>
            <person name="De Canck E."/>
        </authorList>
    </citation>
    <scope>NUCLEOTIDE SEQUENCE [LARGE SCALE GENOMIC DNA]</scope>
    <source>
        <strain evidence="11 12">LMG 6000</strain>
    </source>
</reference>
<dbReference type="SMART" id="SM00387">
    <property type="entry name" value="HATPase_c"/>
    <property type="match status" value="1"/>
</dbReference>
<organism evidence="11 12">
    <name type="scientific">Achromobacter insolitus</name>
    <dbReference type="NCBI Taxonomy" id="217204"/>
    <lineage>
        <taxon>Bacteria</taxon>
        <taxon>Pseudomonadati</taxon>
        <taxon>Pseudomonadota</taxon>
        <taxon>Betaproteobacteria</taxon>
        <taxon>Burkholderiales</taxon>
        <taxon>Alcaligenaceae</taxon>
        <taxon>Achromobacter</taxon>
    </lineage>
</organism>